<keyword evidence="3" id="KW-1185">Reference proteome</keyword>
<dbReference type="AlphaFoldDB" id="A0A7W3Y2L8"/>
<feature type="region of interest" description="Disordered" evidence="1">
    <location>
        <begin position="15"/>
        <end position="62"/>
    </location>
</feature>
<evidence type="ECO:0000256" key="1">
    <source>
        <dbReference type="SAM" id="MobiDB-lite"/>
    </source>
</evidence>
<dbReference type="Proteomes" id="UP000538929">
    <property type="component" value="Unassembled WGS sequence"/>
</dbReference>
<gene>
    <name evidence="2" type="ORF">FNQ90_15215</name>
</gene>
<accession>A0A7W3Y2L8</accession>
<dbReference type="EMBL" id="VKHT01000484">
    <property type="protein sequence ID" value="MBB0245412.1"/>
    <property type="molecule type" value="Genomic_DNA"/>
</dbReference>
<reference evidence="3" key="1">
    <citation type="submission" date="2019-10" db="EMBL/GenBank/DDBJ databases">
        <title>Streptomyces sp. nov., a novel actinobacterium isolated from alkaline environment.</title>
        <authorList>
            <person name="Golinska P."/>
        </authorList>
    </citation>
    <scope>NUCLEOTIDE SEQUENCE [LARGE SCALE GENOMIC DNA]</scope>
    <source>
        <strain evidence="3">DSM 42118</strain>
    </source>
</reference>
<proteinExistence type="predicted"/>
<comment type="caution">
    <text evidence="2">The sequence shown here is derived from an EMBL/GenBank/DDBJ whole genome shotgun (WGS) entry which is preliminary data.</text>
</comment>
<feature type="region of interest" description="Disordered" evidence="1">
    <location>
        <begin position="77"/>
        <end position="99"/>
    </location>
</feature>
<sequence length="130" mass="14326">MTDVERELRATVASLLHATGERPADPAGAIDIDRSRLPRKRVGPRPRSPAYLRHPAAHHHVQPADLLRGVDHALRLLPPHRRADTPDGGSTTTEPGEEYRIPRLHAVPGAHSRRITTFRAPVFPGSEKTS</sequence>
<dbReference type="RefSeq" id="WP_182606898.1">
    <property type="nucleotide sequence ID" value="NZ_VKHT01000484.1"/>
</dbReference>
<protein>
    <submittedName>
        <fullName evidence="2">Uncharacterized protein</fullName>
    </submittedName>
</protein>
<evidence type="ECO:0000313" key="2">
    <source>
        <dbReference type="EMBL" id="MBB0245412.1"/>
    </source>
</evidence>
<evidence type="ECO:0000313" key="3">
    <source>
        <dbReference type="Proteomes" id="UP000538929"/>
    </source>
</evidence>
<organism evidence="2 3">
    <name type="scientific">Streptomyces alkaliphilus</name>
    <dbReference type="NCBI Taxonomy" id="1472722"/>
    <lineage>
        <taxon>Bacteria</taxon>
        <taxon>Bacillati</taxon>
        <taxon>Actinomycetota</taxon>
        <taxon>Actinomycetes</taxon>
        <taxon>Kitasatosporales</taxon>
        <taxon>Streptomycetaceae</taxon>
        <taxon>Streptomyces</taxon>
    </lineage>
</organism>
<name>A0A7W3Y2L8_9ACTN</name>